<protein>
    <submittedName>
        <fullName evidence="2">Myosin heavy subunit</fullName>
    </submittedName>
</protein>
<name>A0AAE3VCQ7_9BACT</name>
<dbReference type="Gene3D" id="1.10.287.1490">
    <property type="match status" value="1"/>
</dbReference>
<reference evidence="2" key="1">
    <citation type="submission" date="2023-07" db="EMBL/GenBank/DDBJ databases">
        <title>Genomic Encyclopedia of Type Strains, Phase IV (KMG-IV): sequencing the most valuable type-strain genomes for metagenomic binning, comparative biology and taxonomic classification.</title>
        <authorList>
            <person name="Goeker M."/>
        </authorList>
    </citation>
    <scope>NUCLEOTIDE SEQUENCE</scope>
    <source>
        <strain evidence="2">DSM 24202</strain>
    </source>
</reference>
<organism evidence="2 3">
    <name type="scientific">Oligosphaera ethanolica</name>
    <dbReference type="NCBI Taxonomy" id="760260"/>
    <lineage>
        <taxon>Bacteria</taxon>
        <taxon>Pseudomonadati</taxon>
        <taxon>Lentisphaerota</taxon>
        <taxon>Oligosphaeria</taxon>
        <taxon>Oligosphaerales</taxon>
        <taxon>Oligosphaeraceae</taxon>
        <taxon>Oligosphaera</taxon>
    </lineage>
</organism>
<sequence length="462" mass="53196">MLGNNEKIPGVNLADVFTKMLAELPWSSLRNYVQANAPLAKLCTIGGHRLEPNKRERIEKLIFREAQKAEFSDSWCNGVFASWYPVHEVLHGSLENYFHSDEYKAYREAEKLGEDDYVLPDAKFAEYFVVDDLDKWRILLCFSPLKFSKEQAAKILDDSQGNAQLLTKLKDVENEREELSRKAAQLAAEAEKLRAKQSEAGNEIQELKKQNRQLRQDQDQAQQKLESVQAEMRRLAQELSQADGVRAEREKALRDEMARTTARLQSDCDRVNKELSSWQSRYEEQRLANRRLEEQAQDASRQAAQADQQRAAVEKRESEKDKFADLVLSRIDWAKVGGAMKMTPTVRRNFNSLIKRLNYEEDRSLTIEGTLPEFWSKLVKDEKDLVDNIAKSNTREVQTGDMDDYWRTLNDMFADVLINLEARMAMIGMLQEIFFQQLADEDLAEPALGKSKAKKSDKAGEN</sequence>
<evidence type="ECO:0000313" key="2">
    <source>
        <dbReference type="EMBL" id="MDQ0288104.1"/>
    </source>
</evidence>
<dbReference type="EMBL" id="JAUSVL010000001">
    <property type="protein sequence ID" value="MDQ0288104.1"/>
    <property type="molecule type" value="Genomic_DNA"/>
</dbReference>
<evidence type="ECO:0000313" key="3">
    <source>
        <dbReference type="Proteomes" id="UP001238163"/>
    </source>
</evidence>
<keyword evidence="3" id="KW-1185">Reference proteome</keyword>
<dbReference type="AlphaFoldDB" id="A0AAE3VCQ7"/>
<feature type="compositionally biased region" description="Basic and acidic residues" evidence="1">
    <location>
        <begin position="208"/>
        <end position="218"/>
    </location>
</feature>
<feature type="region of interest" description="Disordered" evidence="1">
    <location>
        <begin position="292"/>
        <end position="316"/>
    </location>
</feature>
<feature type="compositionally biased region" description="Low complexity" evidence="1">
    <location>
        <begin position="297"/>
        <end position="311"/>
    </location>
</feature>
<dbReference type="RefSeq" id="WP_307259290.1">
    <property type="nucleotide sequence ID" value="NZ_JAUSVL010000001.1"/>
</dbReference>
<comment type="caution">
    <text evidence="2">The sequence shown here is derived from an EMBL/GenBank/DDBJ whole genome shotgun (WGS) entry which is preliminary data.</text>
</comment>
<dbReference type="Proteomes" id="UP001238163">
    <property type="component" value="Unassembled WGS sequence"/>
</dbReference>
<gene>
    <name evidence="2" type="ORF">J3R75_000211</name>
</gene>
<feature type="region of interest" description="Disordered" evidence="1">
    <location>
        <begin position="208"/>
        <end position="227"/>
    </location>
</feature>
<proteinExistence type="predicted"/>
<accession>A0AAE3VCQ7</accession>
<evidence type="ECO:0000256" key="1">
    <source>
        <dbReference type="SAM" id="MobiDB-lite"/>
    </source>
</evidence>